<organism evidence="2 3">
    <name type="scientific">Sphingomonas prati</name>
    <dbReference type="NCBI Taxonomy" id="1843237"/>
    <lineage>
        <taxon>Bacteria</taxon>
        <taxon>Pseudomonadati</taxon>
        <taxon>Pseudomonadota</taxon>
        <taxon>Alphaproteobacteria</taxon>
        <taxon>Sphingomonadales</taxon>
        <taxon>Sphingomonadaceae</taxon>
        <taxon>Sphingomonas</taxon>
    </lineage>
</organism>
<comment type="caution">
    <text evidence="2">The sequence shown here is derived from an EMBL/GenBank/DDBJ whole genome shotgun (WGS) entry which is preliminary data.</text>
</comment>
<keyword evidence="3" id="KW-1185">Reference proteome</keyword>
<protein>
    <submittedName>
        <fullName evidence="2">Uncharacterized protein</fullName>
    </submittedName>
</protein>
<dbReference type="AlphaFoldDB" id="A0A7W9F0C3"/>
<dbReference type="RefSeq" id="WP_157174951.1">
    <property type="nucleotide sequence ID" value="NZ_BMJP01000001.1"/>
</dbReference>
<evidence type="ECO:0000313" key="3">
    <source>
        <dbReference type="Proteomes" id="UP000546701"/>
    </source>
</evidence>
<dbReference type="EMBL" id="JACIJR010000001">
    <property type="protein sequence ID" value="MBB5728088.1"/>
    <property type="molecule type" value="Genomic_DNA"/>
</dbReference>
<accession>A0A7W9F0C3</accession>
<feature type="transmembrane region" description="Helical" evidence="1">
    <location>
        <begin position="48"/>
        <end position="68"/>
    </location>
</feature>
<sequence length="77" mass="8708">MTPEDRDKLAQTRFAIISAVRASGVVLMLFGMWIWWGDLLDVGGNTAVGLPLFVLGMAESMLLPRYFIRQWRTPPRA</sequence>
<keyword evidence="1" id="KW-1133">Transmembrane helix</keyword>
<feature type="transmembrane region" description="Helical" evidence="1">
    <location>
        <begin position="12"/>
        <end position="36"/>
    </location>
</feature>
<reference evidence="2 3" key="1">
    <citation type="submission" date="2020-08" db="EMBL/GenBank/DDBJ databases">
        <title>Genomic Encyclopedia of Type Strains, Phase IV (KMG-IV): sequencing the most valuable type-strain genomes for metagenomic binning, comparative biology and taxonomic classification.</title>
        <authorList>
            <person name="Goeker M."/>
        </authorList>
    </citation>
    <scope>NUCLEOTIDE SEQUENCE [LARGE SCALE GENOMIC DNA]</scope>
    <source>
        <strain evidence="2 3">DSM 103336</strain>
    </source>
</reference>
<keyword evidence="1" id="KW-0812">Transmembrane</keyword>
<proteinExistence type="predicted"/>
<evidence type="ECO:0000313" key="2">
    <source>
        <dbReference type="EMBL" id="MBB5728088.1"/>
    </source>
</evidence>
<name>A0A7W9F0C3_9SPHN</name>
<keyword evidence="1" id="KW-0472">Membrane</keyword>
<dbReference type="OrthoDB" id="7583502at2"/>
<gene>
    <name evidence="2" type="ORF">FHS99_000544</name>
</gene>
<evidence type="ECO:0000256" key="1">
    <source>
        <dbReference type="SAM" id="Phobius"/>
    </source>
</evidence>
<dbReference type="Proteomes" id="UP000546701">
    <property type="component" value="Unassembled WGS sequence"/>
</dbReference>